<gene>
    <name evidence="2" type="ordered locus">DEHA2D03894g</name>
</gene>
<dbReference type="Proteomes" id="UP000000599">
    <property type="component" value="Chromosome D"/>
</dbReference>
<dbReference type="OrthoDB" id="4016536at2759"/>
<dbReference type="GeneID" id="2901159"/>
<dbReference type="HOGENOM" id="CLU_1219665_0_0_1"/>
<keyword evidence="3" id="KW-1185">Reference proteome</keyword>
<proteinExistence type="predicted"/>
<keyword evidence="1" id="KW-0812">Transmembrane</keyword>
<dbReference type="eggNOG" id="ENOG502RQEB">
    <property type="taxonomic scope" value="Eukaryota"/>
</dbReference>
<evidence type="ECO:0000313" key="3">
    <source>
        <dbReference type="Proteomes" id="UP000000599"/>
    </source>
</evidence>
<evidence type="ECO:0000256" key="1">
    <source>
        <dbReference type="SAM" id="Phobius"/>
    </source>
</evidence>
<protein>
    <submittedName>
        <fullName evidence="2">DEHA2D03894p</fullName>
    </submittedName>
</protein>
<dbReference type="RefSeq" id="XP_458636.2">
    <property type="nucleotide sequence ID" value="XM_458636.1"/>
</dbReference>
<dbReference type="VEuPathDB" id="FungiDB:DEHA2D03894g"/>
<name>Q6BT34_DEBHA</name>
<accession>Q6BT34</accession>
<dbReference type="EMBL" id="CR382136">
    <property type="protein sequence ID" value="CAG86775.2"/>
    <property type="molecule type" value="Genomic_DNA"/>
</dbReference>
<evidence type="ECO:0000313" key="2">
    <source>
        <dbReference type="EMBL" id="CAG86775.2"/>
    </source>
</evidence>
<reference evidence="2 3" key="1">
    <citation type="journal article" date="2004" name="Nature">
        <title>Genome evolution in yeasts.</title>
        <authorList>
            <consortium name="Genolevures"/>
            <person name="Dujon B."/>
            <person name="Sherman D."/>
            <person name="Fischer G."/>
            <person name="Durrens P."/>
            <person name="Casaregola S."/>
            <person name="Lafontaine I."/>
            <person name="de Montigny J."/>
            <person name="Marck C."/>
            <person name="Neuveglise C."/>
            <person name="Talla E."/>
            <person name="Goffard N."/>
            <person name="Frangeul L."/>
            <person name="Aigle M."/>
            <person name="Anthouard V."/>
            <person name="Babour A."/>
            <person name="Barbe V."/>
            <person name="Barnay S."/>
            <person name="Blanchin S."/>
            <person name="Beckerich J.M."/>
            <person name="Beyne E."/>
            <person name="Bleykasten C."/>
            <person name="Boisrame A."/>
            <person name="Boyer J."/>
            <person name="Cattolico L."/>
            <person name="Confanioleri F."/>
            <person name="de Daruvar A."/>
            <person name="Despons L."/>
            <person name="Fabre E."/>
            <person name="Fairhead C."/>
            <person name="Ferry-Dumazet H."/>
            <person name="Groppi A."/>
            <person name="Hantraye F."/>
            <person name="Hennequin C."/>
            <person name="Jauniaux N."/>
            <person name="Joyet P."/>
            <person name="Kachouri R."/>
            <person name="Kerrest A."/>
            <person name="Koszul R."/>
            <person name="Lemaire M."/>
            <person name="Lesur I."/>
            <person name="Ma L."/>
            <person name="Muller H."/>
            <person name="Nicaud J.M."/>
            <person name="Nikolski M."/>
            <person name="Oztas S."/>
            <person name="Ozier-Kalogeropoulos O."/>
            <person name="Pellenz S."/>
            <person name="Potier S."/>
            <person name="Richard G.F."/>
            <person name="Straub M.L."/>
            <person name="Suleau A."/>
            <person name="Swennene D."/>
            <person name="Tekaia F."/>
            <person name="Wesolowski-Louvel M."/>
            <person name="Westhof E."/>
            <person name="Wirth B."/>
            <person name="Zeniou-Meyer M."/>
            <person name="Zivanovic I."/>
            <person name="Bolotin-Fukuhara M."/>
            <person name="Thierry A."/>
            <person name="Bouchier C."/>
            <person name="Caudron B."/>
            <person name="Scarpelli C."/>
            <person name="Gaillardin C."/>
            <person name="Weissenbach J."/>
            <person name="Wincker P."/>
            <person name="Souciet J.L."/>
        </authorList>
    </citation>
    <scope>NUCLEOTIDE SEQUENCE [LARGE SCALE GENOMIC DNA]</scope>
    <source>
        <strain evidence="3">ATCC 36239 / CBS 767 / BCRC 21394 / JCM 1990 / NBRC 0083 / IGC 2968</strain>
    </source>
</reference>
<dbReference type="OMA" id="VNIDCED"/>
<dbReference type="InParanoid" id="Q6BT34"/>
<keyword evidence="1" id="KW-1133">Transmembrane helix</keyword>
<dbReference type="AlphaFoldDB" id="Q6BT34"/>
<sequence length="227" mass="26709">MNTKNKRRNNEVAMQLGDPLPLPYKIDRNVQIKEEEDTAVETRHNSRSFHEPIPLNRKVSSSQKEDIYLPENLKTRAKTINLAKPRPVPISRNYLNSRVVSNDHILPKLYDTEEQLQSVESIAEKLDRIRKLIAYRQVNIDCEDFQRFDGELSSLLKDHHEFDEIEANEQLQPSHEPTVLEELENLQRITRPDYTIRYIVIITSIILFLISSFVVSGLNYEYCYYFC</sequence>
<keyword evidence="1" id="KW-0472">Membrane</keyword>
<dbReference type="KEGG" id="dha:DEHA2D03894g"/>
<organism evidence="2 3">
    <name type="scientific">Debaryomyces hansenii (strain ATCC 36239 / CBS 767 / BCRC 21394 / JCM 1990 / NBRC 0083 / IGC 2968)</name>
    <name type="common">Yeast</name>
    <name type="synonym">Torulaspora hansenii</name>
    <dbReference type="NCBI Taxonomy" id="284592"/>
    <lineage>
        <taxon>Eukaryota</taxon>
        <taxon>Fungi</taxon>
        <taxon>Dikarya</taxon>
        <taxon>Ascomycota</taxon>
        <taxon>Saccharomycotina</taxon>
        <taxon>Pichiomycetes</taxon>
        <taxon>Debaryomycetaceae</taxon>
        <taxon>Debaryomyces</taxon>
    </lineage>
</organism>
<feature type="transmembrane region" description="Helical" evidence="1">
    <location>
        <begin position="198"/>
        <end position="218"/>
    </location>
</feature>